<accession>A0AAV5ATA4</accession>
<dbReference type="AlphaFoldDB" id="A0AAV5ATA4"/>
<keyword evidence="3" id="KW-1185">Reference proteome</keyword>
<evidence type="ECO:0000259" key="1">
    <source>
        <dbReference type="Pfam" id="PF00501"/>
    </source>
</evidence>
<dbReference type="Gene3D" id="3.40.50.12780">
    <property type="entry name" value="N-terminal domain of ligase-like"/>
    <property type="match status" value="2"/>
</dbReference>
<evidence type="ECO:0000313" key="3">
    <source>
        <dbReference type="Proteomes" id="UP001050691"/>
    </source>
</evidence>
<gene>
    <name evidence="2" type="ORF">Clacol_010244</name>
</gene>
<dbReference type="InterPro" id="IPR045851">
    <property type="entry name" value="AMP-bd_C_sf"/>
</dbReference>
<dbReference type="GO" id="GO:0030729">
    <property type="term" value="F:acetoacetate-CoA ligase activity"/>
    <property type="evidence" value="ECO:0007669"/>
    <property type="project" value="TreeGrafter"/>
</dbReference>
<name>A0AAV5ATA4_9AGAM</name>
<dbReference type="EMBL" id="BPWL01000011">
    <property type="protein sequence ID" value="GJJ15965.1"/>
    <property type="molecule type" value="Genomic_DNA"/>
</dbReference>
<organism evidence="2 3">
    <name type="scientific">Clathrus columnatus</name>
    <dbReference type="NCBI Taxonomy" id="1419009"/>
    <lineage>
        <taxon>Eukaryota</taxon>
        <taxon>Fungi</taxon>
        <taxon>Dikarya</taxon>
        <taxon>Basidiomycota</taxon>
        <taxon>Agaricomycotina</taxon>
        <taxon>Agaricomycetes</taxon>
        <taxon>Phallomycetidae</taxon>
        <taxon>Phallales</taxon>
        <taxon>Clathraceae</taxon>
        <taxon>Clathrus</taxon>
    </lineage>
</organism>
<dbReference type="PANTHER" id="PTHR42921">
    <property type="entry name" value="ACETOACETYL-COA SYNTHETASE"/>
    <property type="match status" value="1"/>
</dbReference>
<dbReference type="InterPro" id="IPR042099">
    <property type="entry name" value="ANL_N_sf"/>
</dbReference>
<evidence type="ECO:0000313" key="2">
    <source>
        <dbReference type="EMBL" id="GJJ15965.1"/>
    </source>
</evidence>
<feature type="domain" description="AMP-dependent synthetase/ligase" evidence="1">
    <location>
        <begin position="99"/>
        <end position="217"/>
    </location>
</feature>
<dbReference type="Proteomes" id="UP001050691">
    <property type="component" value="Unassembled WGS sequence"/>
</dbReference>
<dbReference type="Gene3D" id="3.30.300.30">
    <property type="match status" value="1"/>
</dbReference>
<reference evidence="2" key="1">
    <citation type="submission" date="2021-10" db="EMBL/GenBank/DDBJ databases">
        <title>De novo Genome Assembly of Clathrus columnatus (Basidiomycota, Fungi) Using Illumina and Nanopore Sequence Data.</title>
        <authorList>
            <person name="Ogiso-Tanaka E."/>
            <person name="Itagaki H."/>
            <person name="Hosoya T."/>
            <person name="Hosaka K."/>
        </authorList>
    </citation>
    <scope>NUCLEOTIDE SEQUENCE</scope>
    <source>
        <strain evidence="2">MO-923</strain>
    </source>
</reference>
<proteinExistence type="predicted"/>
<comment type="caution">
    <text evidence="2">The sequence shown here is derived from an EMBL/GenBank/DDBJ whole genome shotgun (WGS) entry which is preliminary data.</text>
</comment>
<protein>
    <recommendedName>
        <fullName evidence="1">AMP-dependent synthetase/ligase domain-containing protein</fullName>
    </recommendedName>
</protein>
<sequence length="515" mass="58921">MNHYQEQPEVLWEPPYRGQFSRVENLRRFINRKHKLSLKDYNDLHKYSTEDWEFWQDVWEFTGVMSSIPPEKVVILEKEDGSLEFFPGTRLNYAENILRRNDDAIAITAIRETGSVVHYTRRQLKSMVRNVSNALRFYDVKPLDRVAAITTNSINAVVLALACATVGALYSTTAPDMGVPGILDRYRQITPKLLFSDTEILYAGKRIDLCQKLEQVSRDLTSECGLQKTIIFPSTITNIYPKHPITASLTFEEFLSKGSGPLVFEQLPFNHPLWILFSSEMQGKSLGMKVEVFDPEGRNIEDTFTPGELVCTRPHPSLPLYFWNDKDGKKYHSAYYEKYPGIWTQGDFLVVNPITKGIRILGRSDGVLNPSGVRFGSGEIYAVLERFTDKIDDSLCIGQRRPHDSDERVLLFLKLRTGHKLTPQFEQDIRHAIRTSLSRRHEPTYIFEVTEIPYTINNKKIEIAVKQVISGTTLKPSGTVANPGSLEQYKKYFELEKLVGETKSKPGPPKYDAKL</sequence>
<dbReference type="PANTHER" id="PTHR42921:SF4">
    <property type="entry name" value="ACETOACETYL-COA SYNTHASE (AFU_ORTHOLOGUE AFUA_8G04770)"/>
    <property type="match status" value="1"/>
</dbReference>
<dbReference type="InterPro" id="IPR000873">
    <property type="entry name" value="AMP-dep_synth/lig_dom"/>
</dbReference>
<dbReference type="SUPFAM" id="SSF56801">
    <property type="entry name" value="Acetyl-CoA synthetase-like"/>
    <property type="match status" value="2"/>
</dbReference>
<dbReference type="Pfam" id="PF00501">
    <property type="entry name" value="AMP-binding"/>
    <property type="match status" value="1"/>
</dbReference>